<dbReference type="InterPro" id="IPR052772">
    <property type="entry name" value="Endo/PolyKinase_Domain-Protein"/>
</dbReference>
<feature type="compositionally biased region" description="Low complexity" evidence="1">
    <location>
        <begin position="334"/>
        <end position="351"/>
    </location>
</feature>
<dbReference type="Pfam" id="PF13671">
    <property type="entry name" value="AAA_33"/>
    <property type="match status" value="1"/>
</dbReference>
<evidence type="ECO:0000256" key="1">
    <source>
        <dbReference type="SAM" id="MobiDB-lite"/>
    </source>
</evidence>
<dbReference type="PROSITE" id="PS50828">
    <property type="entry name" value="SMR"/>
    <property type="match status" value="1"/>
</dbReference>
<dbReference type="GO" id="GO:0005634">
    <property type="term" value="C:nucleus"/>
    <property type="evidence" value="ECO:0007669"/>
    <property type="project" value="TreeGrafter"/>
</dbReference>
<feature type="region of interest" description="Disordered" evidence="1">
    <location>
        <begin position="266"/>
        <end position="296"/>
    </location>
</feature>
<evidence type="ECO:0000313" key="3">
    <source>
        <dbReference type="EMBL" id="TNN09485.1"/>
    </source>
</evidence>
<dbReference type="SUPFAM" id="SSF160443">
    <property type="entry name" value="SMR domain-like"/>
    <property type="match status" value="1"/>
</dbReference>
<dbReference type="Gene3D" id="3.30.1370.110">
    <property type="match status" value="1"/>
</dbReference>
<sequence>MASELCTTECSVSQRSSAQKDLFPYSSEIMRLYNVIYEAHSSGWSTKFLVLLRGLPGSGKSTLARFLTRKLDHHNFLIASNDDYFYDEIENAYKYDNRLLSDAIAACKLRVWSSMLCGLLVIIVDNCNLTLAEIDPFIREGVKRNYSIHLLEPNTPWRYNPKKLIKLTHHTNLNLSELNRMLTLFQQKLNLETILSQFSLMSSSSLSPVLLQNENSFNQNHTAIAITSSTSIGNNSNNLSEHVCYHSNNNVGNDNETRDDTNLAQSNNIKTSTNSNNISDNNNATNTSNTTGNFDELDHQGEIWDTPTGRIEDSDINHVASSEPGLRDSSHYETTTNNTLTTSPLPQPSTSGGKLSELMSIFPNLKTNLLEEFLTLAHDDVSWATTLILDNHTCERFGQQIEHDSDPVENTYTFSSANQTSSNPSTTITYAPSCCSNISNDSRIDTDQNVVSLVKESQDVNETTFTINHQSGIKLSRHFLQAAYEEYAFSLGLSDLDISSEAIPDFIINEWTPEPNLTKEIFISFLRYLGVFSSVTTNILTPKFPSLNSRNSNQIAKKSSITSERSSSKFLQIMHDEEGLRRSVEDFRTSLSTPVVRLILNRLMSKFPGTQKNVIEEAFVRCEFDEAWTEVYLLTYYKSSCESITKSSAINSTAPTTTIATSNSSLSQFYNKDTSATMNQQSFYPSTVMPNYPVGLDCRITEENLSLREIQDEEEALNRSIEDQRDRLLTLGNQLYLSRLKAQFPGIEINYLENLFIRFDLNEQNLQDYLIKQGFTPQPLNPFLVDPTNRFVENLDNNDAVGDSPILPKDYLYVTDRPNTIHNTDWLNVINVKMSNIRQKITHAKNSLSYTKDNRAKSSRISEIRSLQSQLHYLELQKAEYLVDTRSASYEDELLTNNSGQRPINAACLAFAYIDLHGISKSCALNVLQQRLTYLRDKLNSPKYLTVITGRAAGSESDLVSISPVLRPAVIQYLIRNGYKFEENYRTGSGHFTVNVNNQRWK</sequence>
<evidence type="ECO:0000313" key="4">
    <source>
        <dbReference type="Proteomes" id="UP000311919"/>
    </source>
</evidence>
<name>A0A4Z2CYY5_SCHJA</name>
<keyword evidence="4" id="KW-1185">Reference proteome</keyword>
<proteinExistence type="predicted"/>
<feature type="region of interest" description="Disordered" evidence="1">
    <location>
        <begin position="319"/>
        <end position="351"/>
    </location>
</feature>
<dbReference type="SMART" id="SM00463">
    <property type="entry name" value="SMR"/>
    <property type="match status" value="1"/>
</dbReference>
<dbReference type="Proteomes" id="UP000311919">
    <property type="component" value="Unassembled WGS sequence"/>
</dbReference>
<accession>A0A4Z2CYY5</accession>
<dbReference type="OrthoDB" id="3231855at2759"/>
<evidence type="ECO:0000259" key="2">
    <source>
        <dbReference type="PROSITE" id="PS50828"/>
    </source>
</evidence>
<dbReference type="Gene3D" id="3.40.50.300">
    <property type="entry name" value="P-loop containing nucleotide triphosphate hydrolases"/>
    <property type="match status" value="1"/>
</dbReference>
<dbReference type="InterPro" id="IPR036063">
    <property type="entry name" value="Smr_dom_sf"/>
</dbReference>
<feature type="compositionally biased region" description="Low complexity" evidence="1">
    <location>
        <begin position="266"/>
        <end position="293"/>
    </location>
</feature>
<dbReference type="AlphaFoldDB" id="A0A4Z2CYY5"/>
<organism evidence="3 4">
    <name type="scientific">Schistosoma japonicum</name>
    <name type="common">Blood fluke</name>
    <dbReference type="NCBI Taxonomy" id="6182"/>
    <lineage>
        <taxon>Eukaryota</taxon>
        <taxon>Metazoa</taxon>
        <taxon>Spiralia</taxon>
        <taxon>Lophotrochozoa</taxon>
        <taxon>Platyhelminthes</taxon>
        <taxon>Trematoda</taxon>
        <taxon>Digenea</taxon>
        <taxon>Strigeidida</taxon>
        <taxon>Schistosomatoidea</taxon>
        <taxon>Schistosomatidae</taxon>
        <taxon>Schistosoma</taxon>
    </lineage>
</organism>
<protein>
    <submittedName>
        <fullName evidence="3">NEDD4-binding protein 2-like 1 isoform 1</fullName>
    </submittedName>
</protein>
<dbReference type="STRING" id="6182.A0A4Z2CYY5"/>
<comment type="caution">
    <text evidence="3">The sequence shown here is derived from an EMBL/GenBank/DDBJ whole genome shotgun (WGS) entry which is preliminary data.</text>
</comment>
<dbReference type="PANTHER" id="PTHR46535">
    <property type="entry name" value="NEDD4-BINDING PROTEIN 2"/>
    <property type="match status" value="1"/>
</dbReference>
<dbReference type="SUPFAM" id="SSF52540">
    <property type="entry name" value="P-loop containing nucleoside triphosphate hydrolases"/>
    <property type="match status" value="1"/>
</dbReference>
<feature type="domain" description="Smr" evidence="2">
    <location>
        <begin position="914"/>
        <end position="997"/>
    </location>
</feature>
<dbReference type="InterPro" id="IPR027417">
    <property type="entry name" value="P-loop_NTPase"/>
</dbReference>
<dbReference type="PANTHER" id="PTHR46535:SF1">
    <property type="entry name" value="NEDD4-BINDING PROTEIN 2"/>
    <property type="match status" value="1"/>
</dbReference>
<gene>
    <name evidence="3" type="ORF">EWB00_006223</name>
</gene>
<reference evidence="3 4" key="1">
    <citation type="submission" date="2019-03" db="EMBL/GenBank/DDBJ databases">
        <title>An improved genome assembly of the fluke Schistosoma japonicum.</title>
        <authorList>
            <person name="Hu W."/>
            <person name="Luo F."/>
            <person name="Yin M."/>
            <person name="Mo X."/>
            <person name="Sun C."/>
            <person name="Wu Q."/>
            <person name="Zhu B."/>
            <person name="Xiang M."/>
            <person name="Wang J."/>
            <person name="Wang Y."/>
            <person name="Zhang T."/>
            <person name="Xu B."/>
            <person name="Zheng H."/>
            <person name="Feng Z."/>
        </authorList>
    </citation>
    <scope>NUCLEOTIDE SEQUENCE [LARGE SCALE GENOMIC DNA]</scope>
    <source>
        <strain evidence="3">HuSjv2</strain>
        <tissue evidence="3">Worms</tissue>
    </source>
</reference>
<dbReference type="GO" id="GO:0004519">
    <property type="term" value="F:endonuclease activity"/>
    <property type="evidence" value="ECO:0007669"/>
    <property type="project" value="TreeGrafter"/>
</dbReference>
<dbReference type="EMBL" id="SKCS01000394">
    <property type="protein sequence ID" value="TNN09485.1"/>
    <property type="molecule type" value="Genomic_DNA"/>
</dbReference>
<dbReference type="InterPro" id="IPR002625">
    <property type="entry name" value="Smr_dom"/>
</dbReference>